<keyword evidence="2" id="KW-1003">Cell membrane</keyword>
<keyword evidence="4 6" id="KW-1133">Transmembrane helix</keyword>
<evidence type="ECO:0000259" key="7">
    <source>
        <dbReference type="PROSITE" id="PS50850"/>
    </source>
</evidence>
<dbReference type="RefSeq" id="WP_344933257.1">
    <property type="nucleotide sequence ID" value="NZ_BAAAZR010000001.1"/>
</dbReference>
<dbReference type="Pfam" id="PF07690">
    <property type="entry name" value="MFS_1"/>
    <property type="match status" value="1"/>
</dbReference>
<feature type="transmembrane region" description="Helical" evidence="6">
    <location>
        <begin position="243"/>
        <end position="267"/>
    </location>
</feature>
<keyword evidence="9" id="KW-1185">Reference proteome</keyword>
<dbReference type="InterPro" id="IPR011701">
    <property type="entry name" value="MFS"/>
</dbReference>
<comment type="subcellular location">
    <subcellularLocation>
        <location evidence="1">Cell membrane</location>
        <topology evidence="1">Multi-pass membrane protein</topology>
    </subcellularLocation>
</comment>
<feature type="transmembrane region" description="Helical" evidence="6">
    <location>
        <begin position="98"/>
        <end position="117"/>
    </location>
</feature>
<keyword evidence="5 6" id="KW-0472">Membrane</keyword>
<dbReference type="PROSITE" id="PS50850">
    <property type="entry name" value="MFS"/>
    <property type="match status" value="1"/>
</dbReference>
<gene>
    <name evidence="8" type="ORF">GCM10022226_03270</name>
</gene>
<name>A0ABP7H8J8_9ACTN</name>
<feature type="transmembrane region" description="Helical" evidence="6">
    <location>
        <begin position="123"/>
        <end position="146"/>
    </location>
</feature>
<keyword evidence="3 6" id="KW-0812">Transmembrane</keyword>
<feature type="transmembrane region" description="Helical" evidence="6">
    <location>
        <begin position="279"/>
        <end position="298"/>
    </location>
</feature>
<reference evidence="9" key="1">
    <citation type="journal article" date="2019" name="Int. J. Syst. Evol. Microbiol.">
        <title>The Global Catalogue of Microorganisms (GCM) 10K type strain sequencing project: providing services to taxonomists for standard genome sequencing and annotation.</title>
        <authorList>
            <consortium name="The Broad Institute Genomics Platform"/>
            <consortium name="The Broad Institute Genome Sequencing Center for Infectious Disease"/>
            <person name="Wu L."/>
            <person name="Ma J."/>
        </authorList>
    </citation>
    <scope>NUCLEOTIDE SEQUENCE [LARGE SCALE GENOMIC DNA]</scope>
    <source>
        <strain evidence="9">JCM 16908</strain>
    </source>
</reference>
<dbReference type="SUPFAM" id="SSF103473">
    <property type="entry name" value="MFS general substrate transporter"/>
    <property type="match status" value="1"/>
</dbReference>
<evidence type="ECO:0000313" key="8">
    <source>
        <dbReference type="EMBL" id="GAA3788049.1"/>
    </source>
</evidence>
<dbReference type="Gene3D" id="1.20.1250.20">
    <property type="entry name" value="MFS general substrate transporter like domains"/>
    <property type="match status" value="1"/>
</dbReference>
<proteinExistence type="predicted"/>
<evidence type="ECO:0000256" key="3">
    <source>
        <dbReference type="ARBA" id="ARBA00022692"/>
    </source>
</evidence>
<evidence type="ECO:0000256" key="4">
    <source>
        <dbReference type="ARBA" id="ARBA00022989"/>
    </source>
</evidence>
<evidence type="ECO:0000256" key="6">
    <source>
        <dbReference type="SAM" id="Phobius"/>
    </source>
</evidence>
<feature type="transmembrane region" description="Helical" evidence="6">
    <location>
        <begin position="401"/>
        <end position="419"/>
    </location>
</feature>
<evidence type="ECO:0000256" key="2">
    <source>
        <dbReference type="ARBA" id="ARBA00022475"/>
    </source>
</evidence>
<feature type="transmembrane region" description="Helical" evidence="6">
    <location>
        <begin position="45"/>
        <end position="65"/>
    </location>
</feature>
<organism evidence="8 9">
    <name type="scientific">Sphaerisporangium flaviroseum</name>
    <dbReference type="NCBI Taxonomy" id="509199"/>
    <lineage>
        <taxon>Bacteria</taxon>
        <taxon>Bacillati</taxon>
        <taxon>Actinomycetota</taxon>
        <taxon>Actinomycetes</taxon>
        <taxon>Streptosporangiales</taxon>
        <taxon>Streptosporangiaceae</taxon>
        <taxon>Sphaerisporangium</taxon>
    </lineage>
</organism>
<feature type="transmembrane region" description="Helical" evidence="6">
    <location>
        <begin position="335"/>
        <end position="356"/>
    </location>
</feature>
<comment type="caution">
    <text evidence="8">The sequence shown here is derived from an EMBL/GenBank/DDBJ whole genome shotgun (WGS) entry which is preliminary data.</text>
</comment>
<feature type="transmembrane region" description="Helical" evidence="6">
    <location>
        <begin position="193"/>
        <end position="211"/>
    </location>
</feature>
<feature type="transmembrane region" description="Helical" evidence="6">
    <location>
        <begin position="310"/>
        <end position="329"/>
    </location>
</feature>
<sequence length="447" mass="47212">MTVSTLHAQESHANSSVRPRESRVSRLIINQDFTKFLLSQIVAQFASKSLAVILPLMAVITFAATPTQVGLLNAAQFFPVFVVTLFAGAWLDRRPRRPALIAAYVGNGILAATLPLATSLGIVHVYVLFFVAFGMGSLIAFSDVAYQAYIPNLVRSDQLVQANSRLEVAFSLAMVGAPGLGGLLIGAFGGSTAMVSAVIAYVLAAIGVLAIRTREKHVRVPERGEGTLKRIAEGMKFTAKMPLLRVLTLQGAWFNLFEQAVLTLYLLYGIRVLGFSPQLVGLTMSLGAIGVLAGSAVARLIGDKLGTTRVLILGMGVASIAPVIIPFAAGSQAVLIALTTLSFIIYGIGMTVFNIYGISLRQRATPHGMLARVSATYRFLAFGAIGVGGIVGGLAGDSLGLRPAMFFCIIALAVGWLAFARSLPSAITRFEESERAAEAAENAPQAV</sequence>
<dbReference type="PANTHER" id="PTHR23513">
    <property type="entry name" value="INTEGRAL MEMBRANE EFFLUX PROTEIN-RELATED"/>
    <property type="match status" value="1"/>
</dbReference>
<dbReference type="CDD" id="cd06173">
    <property type="entry name" value="MFS_MefA_like"/>
    <property type="match status" value="1"/>
</dbReference>
<feature type="domain" description="Major facilitator superfamily (MFS) profile" evidence="7">
    <location>
        <begin position="244"/>
        <end position="447"/>
    </location>
</feature>
<feature type="transmembrane region" description="Helical" evidence="6">
    <location>
        <begin position="71"/>
        <end position="91"/>
    </location>
</feature>
<dbReference type="InterPro" id="IPR020846">
    <property type="entry name" value="MFS_dom"/>
</dbReference>
<dbReference type="Proteomes" id="UP001500888">
    <property type="component" value="Unassembled WGS sequence"/>
</dbReference>
<evidence type="ECO:0000313" key="9">
    <source>
        <dbReference type="Proteomes" id="UP001500888"/>
    </source>
</evidence>
<dbReference type="EMBL" id="BAAAZR010000001">
    <property type="protein sequence ID" value="GAA3788049.1"/>
    <property type="molecule type" value="Genomic_DNA"/>
</dbReference>
<evidence type="ECO:0000256" key="1">
    <source>
        <dbReference type="ARBA" id="ARBA00004651"/>
    </source>
</evidence>
<feature type="transmembrane region" description="Helical" evidence="6">
    <location>
        <begin position="166"/>
        <end position="187"/>
    </location>
</feature>
<protein>
    <submittedName>
        <fullName evidence="8">MFS transporter</fullName>
    </submittedName>
</protein>
<accession>A0ABP7H8J8</accession>
<feature type="transmembrane region" description="Helical" evidence="6">
    <location>
        <begin position="377"/>
        <end position="395"/>
    </location>
</feature>
<dbReference type="PANTHER" id="PTHR23513:SF6">
    <property type="entry name" value="MAJOR FACILITATOR SUPERFAMILY ASSOCIATED DOMAIN-CONTAINING PROTEIN"/>
    <property type="match status" value="1"/>
</dbReference>
<dbReference type="InterPro" id="IPR036259">
    <property type="entry name" value="MFS_trans_sf"/>
</dbReference>
<evidence type="ECO:0000256" key="5">
    <source>
        <dbReference type="ARBA" id="ARBA00023136"/>
    </source>
</evidence>